<gene>
    <name evidence="2" type="ORF">BJ989_003103</name>
</gene>
<keyword evidence="3" id="KW-1185">Reference proteome</keyword>
<dbReference type="EMBL" id="JACCAC010000001">
    <property type="protein sequence ID" value="NYG56799.1"/>
    <property type="molecule type" value="Genomic_DNA"/>
</dbReference>
<feature type="domain" description="DUF305" evidence="1">
    <location>
        <begin position="38"/>
        <end position="211"/>
    </location>
</feature>
<dbReference type="AlphaFoldDB" id="A0A7Y9RZ53"/>
<dbReference type="InterPro" id="IPR012347">
    <property type="entry name" value="Ferritin-like"/>
</dbReference>
<accession>A0A7Y9RZ53</accession>
<dbReference type="Pfam" id="PF03713">
    <property type="entry name" value="DUF305"/>
    <property type="match status" value="1"/>
</dbReference>
<proteinExistence type="predicted"/>
<evidence type="ECO:0000313" key="3">
    <source>
        <dbReference type="Proteomes" id="UP000544110"/>
    </source>
</evidence>
<sequence>MLTAVAVVLAGVLVAGGVALGAVVGRGESSSTSAAALDQGFLRDMQAHHAQAVEMSVLVRESTDRADVRQLALDVMLTQQQQIGQMYGWLASRGLPQSTAAAPMSWMRDMEEMGALGGHAGHPAARGGDTGGSAATSMPGMATDAELEALERATGDRAAQMYLSLMIPHHLGGIAMAEAAAERAEDPFVRLLAGRMVQAQKSEVAALRALLDSYERPRDASGAGRGE</sequence>
<dbReference type="PANTHER" id="PTHR36933:SF1">
    <property type="entry name" value="SLL0788 PROTEIN"/>
    <property type="match status" value="1"/>
</dbReference>
<comment type="caution">
    <text evidence="2">The sequence shown here is derived from an EMBL/GenBank/DDBJ whole genome shotgun (WGS) entry which is preliminary data.</text>
</comment>
<reference evidence="2 3" key="1">
    <citation type="submission" date="2020-07" db="EMBL/GenBank/DDBJ databases">
        <title>Sequencing the genomes of 1000 actinobacteria strains.</title>
        <authorList>
            <person name="Klenk H.-P."/>
        </authorList>
    </citation>
    <scope>NUCLEOTIDE SEQUENCE [LARGE SCALE GENOMIC DNA]</scope>
    <source>
        <strain evidence="2 3">DSM 24552</strain>
    </source>
</reference>
<evidence type="ECO:0000313" key="2">
    <source>
        <dbReference type="EMBL" id="NYG56799.1"/>
    </source>
</evidence>
<dbReference type="InterPro" id="IPR005183">
    <property type="entry name" value="DUF305_CopM-like"/>
</dbReference>
<organism evidence="2 3">
    <name type="scientific">Nocardioides perillae</name>
    <dbReference type="NCBI Taxonomy" id="1119534"/>
    <lineage>
        <taxon>Bacteria</taxon>
        <taxon>Bacillati</taxon>
        <taxon>Actinomycetota</taxon>
        <taxon>Actinomycetes</taxon>
        <taxon>Propionibacteriales</taxon>
        <taxon>Nocardioidaceae</taxon>
        <taxon>Nocardioides</taxon>
    </lineage>
</organism>
<dbReference type="Proteomes" id="UP000544110">
    <property type="component" value="Unassembled WGS sequence"/>
</dbReference>
<dbReference type="Gene3D" id="1.20.1260.10">
    <property type="match status" value="1"/>
</dbReference>
<protein>
    <submittedName>
        <fullName evidence="2">Uncharacterized protein (DUF305 family)</fullName>
    </submittedName>
</protein>
<dbReference type="PANTHER" id="PTHR36933">
    <property type="entry name" value="SLL0788 PROTEIN"/>
    <property type="match status" value="1"/>
</dbReference>
<dbReference type="RefSeq" id="WP_179518996.1">
    <property type="nucleotide sequence ID" value="NZ_JACCAC010000001.1"/>
</dbReference>
<name>A0A7Y9RZ53_9ACTN</name>
<evidence type="ECO:0000259" key="1">
    <source>
        <dbReference type="Pfam" id="PF03713"/>
    </source>
</evidence>